<gene>
    <name evidence="2" type="ORF">AK812_SmicGene21489</name>
</gene>
<evidence type="ECO:0000313" key="2">
    <source>
        <dbReference type="EMBL" id="OLP96291.1"/>
    </source>
</evidence>
<feature type="region of interest" description="Disordered" evidence="1">
    <location>
        <begin position="1"/>
        <end position="30"/>
    </location>
</feature>
<reference evidence="2 3" key="1">
    <citation type="submission" date="2016-02" db="EMBL/GenBank/DDBJ databases">
        <title>Genome analysis of coral dinoflagellate symbionts highlights evolutionary adaptations to a symbiotic lifestyle.</title>
        <authorList>
            <person name="Aranda M."/>
            <person name="Li Y."/>
            <person name="Liew Y.J."/>
            <person name="Baumgarten S."/>
            <person name="Simakov O."/>
            <person name="Wilson M."/>
            <person name="Piel J."/>
            <person name="Ashoor H."/>
            <person name="Bougouffa S."/>
            <person name="Bajic V.B."/>
            <person name="Ryu T."/>
            <person name="Ravasi T."/>
            <person name="Bayer T."/>
            <person name="Micklem G."/>
            <person name="Kim H."/>
            <person name="Bhak J."/>
            <person name="Lajeunesse T.C."/>
            <person name="Voolstra C.R."/>
        </authorList>
    </citation>
    <scope>NUCLEOTIDE SEQUENCE [LARGE SCALE GENOMIC DNA]</scope>
    <source>
        <strain evidence="2 3">CCMP2467</strain>
    </source>
</reference>
<dbReference type="OrthoDB" id="10548441at2759"/>
<dbReference type="Proteomes" id="UP000186817">
    <property type="component" value="Unassembled WGS sequence"/>
</dbReference>
<comment type="caution">
    <text evidence="2">The sequence shown here is derived from an EMBL/GenBank/DDBJ whole genome shotgun (WGS) entry which is preliminary data.</text>
</comment>
<dbReference type="EMBL" id="LSRX01000472">
    <property type="protein sequence ID" value="OLP96291.1"/>
    <property type="molecule type" value="Genomic_DNA"/>
</dbReference>
<accession>A0A1Q9DM88</accession>
<proteinExistence type="predicted"/>
<evidence type="ECO:0000313" key="3">
    <source>
        <dbReference type="Proteomes" id="UP000186817"/>
    </source>
</evidence>
<sequence>MSAQSSDDSNSSSSGRYSEDEMSQGPASYAASQACGMSDKMLSHLGITPKVAPAYDGTTSWFEYEQLIDDWCDITRLDESKRGVSQNEALRSCKPAKKTLDRTTLTAADGVEHFNRKLRPYFVKDEQYIFVWRFLGVFKAWKGNQDFVTRIAQFDIVLQRLRNSWMDFLPGVALADGPPEFANALRQDATFMRLQDATEQATYAERQFREWNCAREDAHRRSCPLDDNLLSLLFLVQSQLNDNQKERLVSMMEQKANYWLQDEEEGFLANEDESVCWVIDEHGAPLRGDLNVAKDPVRIPVPREEQKAASKDHEAVSGAIVPKGEPTRQTVKSIHPIPVTTAKDKEKERIQVARAKEKEEPAAAEAPSLPFTLRRIHEKLKDPAEIYKLHLKHHHMNVEHFKRRTAAVQIPKEIYDLYGRLVKKCAICQEHKKAPSRAKIQDFVLKFLAISPALIMDEEGPTTMSLMTEYFEKYQGYELFNAIVVNYGNIVRQACLATNFSVTYAE</sequence>
<organism evidence="2 3">
    <name type="scientific">Symbiodinium microadriaticum</name>
    <name type="common">Dinoflagellate</name>
    <name type="synonym">Zooxanthella microadriatica</name>
    <dbReference type="NCBI Taxonomy" id="2951"/>
    <lineage>
        <taxon>Eukaryota</taxon>
        <taxon>Sar</taxon>
        <taxon>Alveolata</taxon>
        <taxon>Dinophyceae</taxon>
        <taxon>Suessiales</taxon>
        <taxon>Symbiodiniaceae</taxon>
        <taxon>Symbiodinium</taxon>
    </lineage>
</organism>
<protein>
    <submittedName>
        <fullName evidence="2">Uncharacterized protein</fullName>
    </submittedName>
</protein>
<feature type="compositionally biased region" description="Low complexity" evidence="1">
    <location>
        <begin position="1"/>
        <end position="16"/>
    </location>
</feature>
<keyword evidence="3" id="KW-1185">Reference proteome</keyword>
<dbReference type="AlphaFoldDB" id="A0A1Q9DM88"/>
<name>A0A1Q9DM88_SYMMI</name>
<evidence type="ECO:0000256" key="1">
    <source>
        <dbReference type="SAM" id="MobiDB-lite"/>
    </source>
</evidence>